<evidence type="ECO:0000313" key="5">
    <source>
        <dbReference type="Proteomes" id="UP000199636"/>
    </source>
</evidence>
<dbReference type="Gene3D" id="3.40.50.720">
    <property type="entry name" value="NAD(P)-binding Rossmann-like Domain"/>
    <property type="match status" value="2"/>
</dbReference>
<name>A0A1G8GGG7_9PSED</name>
<evidence type="ECO:0000259" key="3">
    <source>
        <dbReference type="Pfam" id="PF02826"/>
    </source>
</evidence>
<dbReference type="GO" id="GO:0051287">
    <property type="term" value="F:NAD binding"/>
    <property type="evidence" value="ECO:0007669"/>
    <property type="project" value="InterPro"/>
</dbReference>
<dbReference type="SUPFAM" id="SSF51735">
    <property type="entry name" value="NAD(P)-binding Rossmann-fold domains"/>
    <property type="match status" value="1"/>
</dbReference>
<evidence type="ECO:0000313" key="4">
    <source>
        <dbReference type="EMBL" id="SDH93441.1"/>
    </source>
</evidence>
<organism evidence="4 5">
    <name type="scientific">Pseudomonas panipatensis</name>
    <dbReference type="NCBI Taxonomy" id="428992"/>
    <lineage>
        <taxon>Bacteria</taxon>
        <taxon>Pseudomonadati</taxon>
        <taxon>Pseudomonadota</taxon>
        <taxon>Gammaproteobacteria</taxon>
        <taxon>Pseudomonadales</taxon>
        <taxon>Pseudomonadaceae</taxon>
        <taxon>Pseudomonas</taxon>
    </lineage>
</organism>
<protein>
    <submittedName>
        <fullName evidence="4">Phosphoglycerate dehydrogenase</fullName>
    </submittedName>
</protein>
<dbReference type="EMBL" id="FNDS01000004">
    <property type="protein sequence ID" value="SDH93441.1"/>
    <property type="molecule type" value="Genomic_DNA"/>
</dbReference>
<dbReference type="RefSeq" id="WP_090262671.1">
    <property type="nucleotide sequence ID" value="NZ_FNDS01000004.1"/>
</dbReference>
<dbReference type="InterPro" id="IPR006140">
    <property type="entry name" value="D-isomer_DH_NAD-bd"/>
</dbReference>
<dbReference type="OrthoDB" id="9787219at2"/>
<reference evidence="5" key="1">
    <citation type="submission" date="2016-10" db="EMBL/GenBank/DDBJ databases">
        <authorList>
            <person name="Varghese N."/>
            <person name="Submissions S."/>
        </authorList>
    </citation>
    <scope>NUCLEOTIDE SEQUENCE [LARGE SCALE GENOMIC DNA]</scope>
    <source>
        <strain evidence="5">CCM 7469</strain>
    </source>
</reference>
<keyword evidence="5" id="KW-1185">Reference proteome</keyword>
<dbReference type="PANTHER" id="PTHR43333:SF1">
    <property type="entry name" value="D-ISOMER SPECIFIC 2-HYDROXYACID DEHYDROGENASE NAD-BINDING DOMAIN-CONTAINING PROTEIN"/>
    <property type="match status" value="1"/>
</dbReference>
<dbReference type="InterPro" id="IPR036291">
    <property type="entry name" value="NAD(P)-bd_dom_sf"/>
</dbReference>
<keyword evidence="2" id="KW-0520">NAD</keyword>
<dbReference type="STRING" id="428992.SAMN05216272_104247"/>
<dbReference type="GO" id="GO:0016491">
    <property type="term" value="F:oxidoreductase activity"/>
    <property type="evidence" value="ECO:0007669"/>
    <property type="project" value="UniProtKB-KW"/>
</dbReference>
<evidence type="ECO:0000256" key="2">
    <source>
        <dbReference type="ARBA" id="ARBA00023027"/>
    </source>
</evidence>
<accession>A0A1G8GGG7</accession>
<gene>
    <name evidence="4" type="ORF">SAMN05216272_104247</name>
</gene>
<dbReference type="Pfam" id="PF02826">
    <property type="entry name" value="2-Hacid_dh_C"/>
    <property type="match status" value="1"/>
</dbReference>
<sequence length="310" mass="34022">MRLLILDRDHALYAALIMAAESNITVVSGDNPEALRDAAAECPVWLGQPDLVARMLRQGVHPVWVQSTWAGITPLLADDLPKDYALTRAVGIFGQVMSEYLLTYLLAHERQFLGRLASQVGTQWDDRMPGSLHGRQILLVGTGEIGQSVAHMLASFGVDLIGVARNPRSLLPFQRIGALSDLPRLVQTADYVINLLPDTPETRDIFDLALFQRMKSSALFINVGRGSSVVDADLVTALEGNRLAGAIIDVCRQEPLPPEHAFWHSPRLLLTGHTAAPTLPGPMVELFRDNLARFWGGQGMRGEVDFSRGY</sequence>
<keyword evidence="1" id="KW-0560">Oxidoreductase</keyword>
<dbReference type="CDD" id="cd05300">
    <property type="entry name" value="2-Hacid_dh_1"/>
    <property type="match status" value="1"/>
</dbReference>
<dbReference type="AlphaFoldDB" id="A0A1G8GGG7"/>
<dbReference type="Proteomes" id="UP000199636">
    <property type="component" value="Unassembled WGS sequence"/>
</dbReference>
<dbReference type="PANTHER" id="PTHR43333">
    <property type="entry name" value="2-HACID_DH_C DOMAIN-CONTAINING PROTEIN"/>
    <property type="match status" value="1"/>
</dbReference>
<proteinExistence type="predicted"/>
<evidence type="ECO:0000256" key="1">
    <source>
        <dbReference type="ARBA" id="ARBA00023002"/>
    </source>
</evidence>
<feature type="domain" description="D-isomer specific 2-hydroxyacid dehydrogenase NAD-binding" evidence="3">
    <location>
        <begin position="103"/>
        <end position="275"/>
    </location>
</feature>